<dbReference type="PRINTS" id="PR00725">
    <property type="entry name" value="DADACBPTASE1"/>
</dbReference>
<dbReference type="RefSeq" id="WP_009532939.1">
    <property type="nucleotide sequence ID" value="NZ_JH590862.1"/>
</dbReference>
<reference evidence="13 14" key="1">
    <citation type="submission" date="2011-10" db="EMBL/GenBank/DDBJ databases">
        <title>The Genome Sequence of Lachnospiraceae bacterium ACC2.</title>
        <authorList>
            <consortium name="The Broad Institute Genome Sequencing Platform"/>
            <person name="Earl A."/>
            <person name="Ward D."/>
            <person name="Feldgarden M."/>
            <person name="Gevers D."/>
            <person name="Sizova M."/>
            <person name="Hazen A."/>
            <person name="Epstein S."/>
            <person name="Young S.K."/>
            <person name="Zeng Q."/>
            <person name="Gargeya S."/>
            <person name="Fitzgerald M."/>
            <person name="Haas B."/>
            <person name="Abouelleil A."/>
            <person name="Alvarado L."/>
            <person name="Arachchi H.M."/>
            <person name="Berlin A."/>
            <person name="Brown A."/>
            <person name="Chapman S.B."/>
            <person name="Chen Z."/>
            <person name="Dunbar C."/>
            <person name="Freedman E."/>
            <person name="Gearin G."/>
            <person name="Goldberg J."/>
            <person name="Griggs A."/>
            <person name="Gujja S."/>
            <person name="Heiman D."/>
            <person name="Howarth C."/>
            <person name="Larson L."/>
            <person name="Lui A."/>
            <person name="MacDonald P.J.P."/>
            <person name="Montmayeur A."/>
            <person name="Murphy C."/>
            <person name="Neiman D."/>
            <person name="Pearson M."/>
            <person name="Priest M."/>
            <person name="Roberts A."/>
            <person name="Saif S."/>
            <person name="Shea T."/>
            <person name="Shenoy N."/>
            <person name="Sisk P."/>
            <person name="Stolte C."/>
            <person name="Sykes S."/>
            <person name="Wortman J."/>
            <person name="Nusbaum C."/>
            <person name="Birren B."/>
        </authorList>
    </citation>
    <scope>NUCLEOTIDE SEQUENCE [LARGE SCALE GENOMIC DNA]</scope>
    <source>
        <strain evidence="13 14">ACC2</strain>
    </source>
</reference>
<evidence type="ECO:0000256" key="1">
    <source>
        <dbReference type="ARBA" id="ARBA00007164"/>
    </source>
</evidence>
<evidence type="ECO:0000256" key="2">
    <source>
        <dbReference type="ARBA" id="ARBA00022729"/>
    </source>
</evidence>
<feature type="binding site" evidence="8">
    <location>
        <position position="243"/>
    </location>
    <ligand>
        <name>substrate</name>
    </ligand>
</feature>
<evidence type="ECO:0000313" key="13">
    <source>
        <dbReference type="EMBL" id="EHO17507.1"/>
    </source>
</evidence>
<evidence type="ECO:0000256" key="8">
    <source>
        <dbReference type="PIRSR" id="PIRSR618044-2"/>
    </source>
</evidence>
<evidence type="ECO:0000256" key="10">
    <source>
        <dbReference type="SAM" id="Phobius"/>
    </source>
</evidence>
<dbReference type="InterPro" id="IPR001967">
    <property type="entry name" value="Peptidase_S11_N"/>
</dbReference>
<feature type="domain" description="Peptidase S11 D-alanyl-D-alanine carboxypeptidase A N-terminal" evidence="12">
    <location>
        <begin position="42"/>
        <end position="272"/>
    </location>
</feature>
<organism evidence="13 14">
    <name type="scientific">Stomatobaculum longum</name>
    <dbReference type="NCBI Taxonomy" id="796942"/>
    <lineage>
        <taxon>Bacteria</taxon>
        <taxon>Bacillati</taxon>
        <taxon>Bacillota</taxon>
        <taxon>Clostridia</taxon>
        <taxon>Lachnospirales</taxon>
        <taxon>Lachnospiraceae</taxon>
        <taxon>Stomatobaculum</taxon>
    </lineage>
</organism>
<name>A0AA36Y5Y8_9FIRM</name>
<feature type="transmembrane region" description="Helical" evidence="10">
    <location>
        <begin position="403"/>
        <end position="425"/>
    </location>
</feature>
<evidence type="ECO:0000256" key="11">
    <source>
        <dbReference type="SAM" id="SignalP"/>
    </source>
</evidence>
<dbReference type="PANTHER" id="PTHR21581:SF33">
    <property type="entry name" value="D-ALANYL-D-ALANINE CARBOXYPEPTIDASE DACB"/>
    <property type="match status" value="1"/>
</dbReference>
<feature type="active site" description="Acyl-ester intermediate" evidence="7">
    <location>
        <position position="72"/>
    </location>
</feature>
<evidence type="ECO:0000256" key="7">
    <source>
        <dbReference type="PIRSR" id="PIRSR618044-1"/>
    </source>
</evidence>
<dbReference type="GO" id="GO:0009252">
    <property type="term" value="P:peptidoglycan biosynthetic process"/>
    <property type="evidence" value="ECO:0007669"/>
    <property type="project" value="UniProtKB-KW"/>
</dbReference>
<dbReference type="GeneID" id="86940862"/>
<feature type="active site" evidence="7">
    <location>
        <position position="130"/>
    </location>
</feature>
<proteinExistence type="inferred from homology"/>
<evidence type="ECO:0000256" key="5">
    <source>
        <dbReference type="ARBA" id="ARBA00022984"/>
    </source>
</evidence>
<evidence type="ECO:0000313" key="14">
    <source>
        <dbReference type="Proteomes" id="UP000018466"/>
    </source>
</evidence>
<evidence type="ECO:0000259" key="12">
    <source>
        <dbReference type="Pfam" id="PF00768"/>
    </source>
</evidence>
<evidence type="ECO:0000256" key="6">
    <source>
        <dbReference type="ARBA" id="ARBA00023316"/>
    </source>
</evidence>
<dbReference type="Pfam" id="PF00768">
    <property type="entry name" value="Peptidase_S11"/>
    <property type="match status" value="1"/>
</dbReference>
<keyword evidence="14" id="KW-1185">Reference proteome</keyword>
<evidence type="ECO:0000256" key="9">
    <source>
        <dbReference type="RuleBase" id="RU004016"/>
    </source>
</evidence>
<evidence type="ECO:0000256" key="3">
    <source>
        <dbReference type="ARBA" id="ARBA00022801"/>
    </source>
</evidence>
<keyword evidence="2 11" id="KW-0732">Signal</keyword>
<keyword evidence="10" id="KW-0812">Transmembrane</keyword>
<dbReference type="GO" id="GO:0008360">
    <property type="term" value="P:regulation of cell shape"/>
    <property type="evidence" value="ECO:0007669"/>
    <property type="project" value="UniProtKB-KW"/>
</dbReference>
<dbReference type="SUPFAM" id="SSF56601">
    <property type="entry name" value="beta-lactamase/transpeptidase-like"/>
    <property type="match status" value="1"/>
</dbReference>
<dbReference type="GO" id="GO:0006508">
    <property type="term" value="P:proteolysis"/>
    <property type="evidence" value="ECO:0007669"/>
    <property type="project" value="InterPro"/>
</dbReference>
<sequence length="491" mass="53994">MTTVFSHIKARALALFLACCICFTALQPSESFAEPAWPQDVLIEAEGGILVDADSGTVLYGKNIHQRYYPASITKILTALIVIERCKLDDTITFSYDAVHNVESGSTSAGYGVGDKITVREALYALLLRSANEVANALAEHCAGSREAFARLMNEKAASLGCKESHFTNPSGLNDENHYTTAYDYSLIAMAAFKNPTFVEFDSTTYYELPPNSANAEPFTIYCGHKMLKKSSGLYYSGIIGGKTGYTMTAGNTLVTCAERDNLKLITVILNGHLTHYSDTKKLLDFGFANFKAVNPEGTDNHYEKPQTDLDLVGRHKTLLSLSGGKTITLPKTAQLSDTTSTLSYELPSDAPENAVAQIRYLYGERTVGSVWLCATLPDSGNKVSTSSNAKALRRLRYRLTSLPLPLAAAIGGLVLLLLLLLFALRRHRRQRAAADLAFSRSMNRVADRESFNGPKELSDSASSLDRYLGNSSLPRRRRRPGFFSRLFRRR</sequence>
<keyword evidence="6" id="KW-0961">Cell wall biogenesis/degradation</keyword>
<protein>
    <recommendedName>
        <fullName evidence="12">Peptidase S11 D-alanyl-D-alanine carboxypeptidase A N-terminal domain-containing protein</fullName>
    </recommendedName>
</protein>
<keyword evidence="10" id="KW-1133">Transmembrane helix</keyword>
<keyword evidence="3" id="KW-0378">Hydrolase</keyword>
<comment type="caution">
    <text evidence="13">The sequence shown here is derived from an EMBL/GenBank/DDBJ whole genome shotgun (WGS) entry which is preliminary data.</text>
</comment>
<dbReference type="InterPro" id="IPR018044">
    <property type="entry name" value="Peptidase_S11"/>
</dbReference>
<feature type="active site" description="Proton acceptor" evidence="7">
    <location>
        <position position="75"/>
    </location>
</feature>
<feature type="chain" id="PRO_5041446320" description="Peptidase S11 D-alanyl-D-alanine carboxypeptidase A N-terminal domain-containing protein" evidence="11">
    <location>
        <begin position="34"/>
        <end position="491"/>
    </location>
</feature>
<keyword evidence="10" id="KW-0472">Membrane</keyword>
<feature type="signal peptide" evidence="11">
    <location>
        <begin position="1"/>
        <end position="33"/>
    </location>
</feature>
<dbReference type="EMBL" id="AGEL01000006">
    <property type="protein sequence ID" value="EHO17507.1"/>
    <property type="molecule type" value="Genomic_DNA"/>
</dbReference>
<dbReference type="AlphaFoldDB" id="A0AA36Y5Y8"/>
<dbReference type="Proteomes" id="UP000018466">
    <property type="component" value="Unassembled WGS sequence"/>
</dbReference>
<evidence type="ECO:0000256" key="4">
    <source>
        <dbReference type="ARBA" id="ARBA00022960"/>
    </source>
</evidence>
<keyword evidence="5" id="KW-0573">Peptidoglycan synthesis</keyword>
<dbReference type="GO" id="GO:0009002">
    <property type="term" value="F:serine-type D-Ala-D-Ala carboxypeptidase activity"/>
    <property type="evidence" value="ECO:0007669"/>
    <property type="project" value="InterPro"/>
</dbReference>
<keyword evidence="4" id="KW-0133">Cell shape</keyword>
<comment type="similarity">
    <text evidence="1 9">Belongs to the peptidase S11 family.</text>
</comment>
<gene>
    <name evidence="13" type="ORF">HMPREF9623_01106</name>
</gene>
<dbReference type="PANTHER" id="PTHR21581">
    <property type="entry name" value="D-ALANYL-D-ALANINE CARBOXYPEPTIDASE"/>
    <property type="match status" value="1"/>
</dbReference>
<dbReference type="GO" id="GO:0071555">
    <property type="term" value="P:cell wall organization"/>
    <property type="evidence" value="ECO:0007669"/>
    <property type="project" value="UniProtKB-KW"/>
</dbReference>
<accession>A0AA36Y5Y8</accession>
<dbReference type="InterPro" id="IPR012338">
    <property type="entry name" value="Beta-lactam/transpept-like"/>
</dbReference>
<dbReference type="Gene3D" id="3.40.710.10">
    <property type="entry name" value="DD-peptidase/beta-lactamase superfamily"/>
    <property type="match status" value="1"/>
</dbReference>